<dbReference type="RefSeq" id="WP_263051599.1">
    <property type="nucleotide sequence ID" value="NZ_CP106735.1"/>
</dbReference>
<keyword evidence="4" id="KW-0769">Symport</keyword>
<keyword evidence="7" id="KW-0325">Glycoprotein</keyword>
<organism evidence="9 10">
    <name type="scientific">Reichenbachiella carrageenanivorans</name>
    <dbReference type="NCBI Taxonomy" id="2979869"/>
    <lineage>
        <taxon>Bacteria</taxon>
        <taxon>Pseudomonadati</taxon>
        <taxon>Bacteroidota</taxon>
        <taxon>Cytophagia</taxon>
        <taxon>Cytophagales</taxon>
        <taxon>Reichenbachiellaceae</taxon>
        <taxon>Reichenbachiella</taxon>
    </lineage>
</organism>
<feature type="transmembrane region" description="Helical" evidence="8">
    <location>
        <begin position="48"/>
        <end position="69"/>
    </location>
</feature>
<dbReference type="Gene3D" id="1.10.3860.10">
    <property type="entry name" value="Sodium:dicarboxylate symporter"/>
    <property type="match status" value="1"/>
</dbReference>
<evidence type="ECO:0000256" key="8">
    <source>
        <dbReference type="SAM" id="Phobius"/>
    </source>
</evidence>
<feature type="transmembrane region" description="Helical" evidence="8">
    <location>
        <begin position="333"/>
        <end position="361"/>
    </location>
</feature>
<dbReference type="InterPro" id="IPR018107">
    <property type="entry name" value="Na-dicarboxylate_symporter_CS"/>
</dbReference>
<reference evidence="9" key="1">
    <citation type="submission" date="2022-10" db="EMBL/GenBank/DDBJ databases">
        <title>Comparative genomics and taxonomic characterization of three novel marine species of genus Reichenbachiella exhibiting antioxidant and polysaccharide degradation activities.</title>
        <authorList>
            <person name="Muhammad N."/>
            <person name="Lee Y.-J."/>
            <person name="Ko J."/>
            <person name="Kim S.-G."/>
        </authorList>
    </citation>
    <scope>NUCLEOTIDE SEQUENCE</scope>
    <source>
        <strain evidence="9">Wsw4-B4</strain>
    </source>
</reference>
<dbReference type="PROSITE" id="PS00714">
    <property type="entry name" value="NA_DICARBOXYL_SYMP_2"/>
    <property type="match status" value="1"/>
</dbReference>
<evidence type="ECO:0000313" key="9">
    <source>
        <dbReference type="EMBL" id="UXX79868.1"/>
    </source>
</evidence>
<dbReference type="Proteomes" id="UP001062165">
    <property type="component" value="Chromosome"/>
</dbReference>
<dbReference type="PANTHER" id="PTHR11958:SF63">
    <property type="entry name" value="AMINO ACID TRANSPORTER"/>
    <property type="match status" value="1"/>
</dbReference>
<dbReference type="InterPro" id="IPR001991">
    <property type="entry name" value="Na-dicarboxylate_symporter"/>
</dbReference>
<dbReference type="PANTHER" id="PTHR11958">
    <property type="entry name" value="SODIUM/DICARBOXYLATE SYMPORTER-RELATED"/>
    <property type="match status" value="1"/>
</dbReference>
<keyword evidence="6 8" id="KW-0472">Membrane</keyword>
<dbReference type="InterPro" id="IPR050746">
    <property type="entry name" value="DAACS"/>
</dbReference>
<evidence type="ECO:0000256" key="2">
    <source>
        <dbReference type="ARBA" id="ARBA00022448"/>
    </source>
</evidence>
<evidence type="ECO:0000256" key="6">
    <source>
        <dbReference type="ARBA" id="ARBA00023136"/>
    </source>
</evidence>
<proteinExistence type="predicted"/>
<keyword evidence="10" id="KW-1185">Reference proteome</keyword>
<dbReference type="InterPro" id="IPR036458">
    <property type="entry name" value="Na:dicarbo_symporter_sf"/>
</dbReference>
<evidence type="ECO:0000313" key="10">
    <source>
        <dbReference type="Proteomes" id="UP001062165"/>
    </source>
</evidence>
<protein>
    <submittedName>
        <fullName evidence="9">Dicarboxylate/amino acid:cation symporter</fullName>
    </submittedName>
</protein>
<keyword evidence="5 8" id="KW-1133">Transmembrane helix</keyword>
<feature type="transmembrane region" description="Helical" evidence="8">
    <location>
        <begin position="161"/>
        <end position="180"/>
    </location>
</feature>
<dbReference type="EMBL" id="CP106735">
    <property type="protein sequence ID" value="UXX79868.1"/>
    <property type="molecule type" value="Genomic_DNA"/>
</dbReference>
<keyword evidence="3 8" id="KW-0812">Transmembrane</keyword>
<feature type="transmembrane region" description="Helical" evidence="8">
    <location>
        <begin position="81"/>
        <end position="100"/>
    </location>
</feature>
<evidence type="ECO:0000256" key="7">
    <source>
        <dbReference type="ARBA" id="ARBA00023180"/>
    </source>
</evidence>
<feature type="transmembrane region" description="Helical" evidence="8">
    <location>
        <begin position="241"/>
        <end position="265"/>
    </location>
</feature>
<keyword evidence="2" id="KW-0813">Transport</keyword>
<sequence>MRKLPLHIKIILGLALGLLFGVLSIICQWPPEFTIYYIKPFGTLFVNALKMIAVPLVLASLIVGVSNLGDISKLSRMGAKTIGLYLATTVLATSLGMLAVNVMKPGEKLSVETRDDLMSLYAKEVEKKADSASELKSEGPLQPIVKLIPTNIISAASDNKMMLQIVLFAIAAGIALLEVPKKKGTPVIAFFDGLNDIIIKLVHYIMQVAPYCVFALIASLIVELAGTDAAKAFDLLYALMWYVTTVLLGLGAMILLVYPSVLMVFTKIKYADFFRGIRPAQLLAFSTSSSSATLPVTMDCLEQNLKVPEEVASFVLPLGATINMDGTSLYQSVAAVFIAQALGMELSIGSQLMIVLTATLASVGSAGVPGAGMVMLVIVLESIGVPAAGIALIVAPDRLLDMCRTTVNVTGDATVTMVVAHAEQPKSI</sequence>
<name>A0ABY6D177_9BACT</name>
<feature type="transmembrane region" description="Helical" evidence="8">
    <location>
        <begin position="373"/>
        <end position="395"/>
    </location>
</feature>
<dbReference type="PRINTS" id="PR00173">
    <property type="entry name" value="EDTRNSPORT"/>
</dbReference>
<dbReference type="Pfam" id="PF00375">
    <property type="entry name" value="SDF"/>
    <property type="match status" value="1"/>
</dbReference>
<evidence type="ECO:0000256" key="3">
    <source>
        <dbReference type="ARBA" id="ARBA00022692"/>
    </source>
</evidence>
<dbReference type="SUPFAM" id="SSF118215">
    <property type="entry name" value="Proton glutamate symport protein"/>
    <property type="match status" value="1"/>
</dbReference>
<comment type="subcellular location">
    <subcellularLocation>
        <location evidence="1">Membrane</location>
        <topology evidence="1">Multi-pass membrane protein</topology>
    </subcellularLocation>
</comment>
<feature type="transmembrane region" description="Helical" evidence="8">
    <location>
        <begin position="201"/>
        <end position="221"/>
    </location>
</feature>
<evidence type="ECO:0000256" key="4">
    <source>
        <dbReference type="ARBA" id="ARBA00022847"/>
    </source>
</evidence>
<accession>A0ABY6D177</accession>
<evidence type="ECO:0000256" key="5">
    <source>
        <dbReference type="ARBA" id="ARBA00022989"/>
    </source>
</evidence>
<gene>
    <name evidence="9" type="ORF">N7E81_01955</name>
</gene>
<evidence type="ECO:0000256" key="1">
    <source>
        <dbReference type="ARBA" id="ARBA00004141"/>
    </source>
</evidence>